<dbReference type="PANTHER" id="PTHR14379:SF19">
    <property type="entry name" value="ENDONUCLEASE OR GLYCOSYL HYDROLASE-RELATED"/>
    <property type="match status" value="1"/>
</dbReference>
<protein>
    <submittedName>
        <fullName evidence="1">Uncharacterized protein</fullName>
    </submittedName>
</protein>
<organism evidence="1 2">
    <name type="scientific">Arabidopsis thaliana</name>
    <name type="common">Mouse-ear cress</name>
    <dbReference type="NCBI Taxonomy" id="3702"/>
    <lineage>
        <taxon>Eukaryota</taxon>
        <taxon>Viridiplantae</taxon>
        <taxon>Streptophyta</taxon>
        <taxon>Embryophyta</taxon>
        <taxon>Tracheophyta</taxon>
        <taxon>Spermatophyta</taxon>
        <taxon>Magnoliopsida</taxon>
        <taxon>eudicotyledons</taxon>
        <taxon>Gunneridae</taxon>
        <taxon>Pentapetalae</taxon>
        <taxon>rosids</taxon>
        <taxon>malvids</taxon>
        <taxon>Brassicales</taxon>
        <taxon>Brassicaceae</taxon>
        <taxon>Camelineae</taxon>
        <taxon>Arabidopsis</taxon>
    </lineage>
</organism>
<dbReference type="GO" id="GO:0005777">
    <property type="term" value="C:peroxisome"/>
    <property type="evidence" value="ECO:0007669"/>
    <property type="project" value="InterPro"/>
</dbReference>
<dbReference type="PANTHER" id="PTHR14379">
    <property type="entry name" value="LIMKAIN B LKAP"/>
    <property type="match status" value="1"/>
</dbReference>
<dbReference type="OrthoDB" id="1108152at2759"/>
<evidence type="ECO:0000313" key="2">
    <source>
        <dbReference type="Proteomes" id="UP000434276"/>
    </source>
</evidence>
<dbReference type="EMBL" id="CACSHJ010000087">
    <property type="protein sequence ID" value="CAA0173372.1"/>
    <property type="molecule type" value="Genomic_DNA"/>
</dbReference>
<dbReference type="Proteomes" id="UP000434276">
    <property type="component" value="Unassembled WGS sequence"/>
</dbReference>
<dbReference type="CDD" id="cd10910">
    <property type="entry name" value="PIN_limkain_b1_N_like"/>
    <property type="match status" value="1"/>
</dbReference>
<gene>
    <name evidence="1" type="ORF">C24_LOCUS667</name>
</gene>
<sequence length="143" mass="15808">MKLGCYSVSVLDFETEPTLLISQVNFSAPYLFMEAAVATISVYWEIKGCPVPDGYDALRVGPSIKHNLRKFDYTGPITITAVGVLSEVPRDFLETTGEWSQSLSQVLVVSETGPTYMVSLFIDSPDSKIPRPHNTYEDDEAPP</sequence>
<dbReference type="ExpressionAtlas" id="A0A5S9T058">
    <property type="expression patterns" value="baseline"/>
</dbReference>
<proteinExistence type="predicted"/>
<name>A0A5S9T058_ARATH</name>
<evidence type="ECO:0000313" key="1">
    <source>
        <dbReference type="EMBL" id="CAA0173372.1"/>
    </source>
</evidence>
<reference evidence="1 2" key="1">
    <citation type="submission" date="2019-12" db="EMBL/GenBank/DDBJ databases">
        <authorList>
            <person name="Jiao W.-B."/>
            <person name="Schneeberger K."/>
        </authorList>
    </citation>
    <scope>NUCLEOTIDE SEQUENCE [LARGE SCALE GENOMIC DNA]</scope>
    <source>
        <strain evidence="2">cv. C24</strain>
    </source>
</reference>
<accession>A0A5S9T058</accession>
<dbReference type="AlphaFoldDB" id="A0A5S9T058"/>
<dbReference type="InterPro" id="IPR024768">
    <property type="entry name" value="Marf1"/>
</dbReference>
<dbReference type="GO" id="GO:0010468">
    <property type="term" value="P:regulation of gene expression"/>
    <property type="evidence" value="ECO:0007669"/>
    <property type="project" value="InterPro"/>
</dbReference>